<comment type="caution">
    <text evidence="2">The sequence shown here is derived from an EMBL/GenBank/DDBJ whole genome shotgun (WGS) entry which is preliminary data.</text>
</comment>
<evidence type="ECO:0008006" key="4">
    <source>
        <dbReference type="Google" id="ProtNLM"/>
    </source>
</evidence>
<dbReference type="RefSeq" id="XP_016590920.1">
    <property type="nucleotide sequence ID" value="XM_016734043.1"/>
</dbReference>
<proteinExistence type="predicted"/>
<feature type="region of interest" description="Disordered" evidence="1">
    <location>
        <begin position="175"/>
        <end position="194"/>
    </location>
</feature>
<dbReference type="SUPFAM" id="SSF53474">
    <property type="entry name" value="alpha/beta-Hydrolases"/>
    <property type="match status" value="1"/>
</dbReference>
<accession>A0A0F2MGP7</accession>
<feature type="region of interest" description="Disordered" evidence="1">
    <location>
        <begin position="406"/>
        <end position="443"/>
    </location>
</feature>
<dbReference type="KEGG" id="ssck:SPSK_07379"/>
<evidence type="ECO:0000313" key="2">
    <source>
        <dbReference type="EMBL" id="KJR88244.1"/>
    </source>
</evidence>
<name>A0A0F2MGP7_SPOSC</name>
<dbReference type="InterPro" id="IPR029058">
    <property type="entry name" value="AB_hydrolase_fold"/>
</dbReference>
<dbReference type="Gene3D" id="3.40.50.1820">
    <property type="entry name" value="alpha/beta hydrolase"/>
    <property type="match status" value="1"/>
</dbReference>
<dbReference type="AlphaFoldDB" id="A0A0F2MGP7"/>
<reference evidence="2 3" key="2">
    <citation type="journal article" date="2015" name="Eukaryot. Cell">
        <title>Asexual propagation of a virulent clone complex in a human and feline outbreak of sporotrichosis.</title>
        <authorList>
            <person name="Teixeira Mde M."/>
            <person name="Rodrigues A.M."/>
            <person name="Tsui C.K."/>
            <person name="de Almeida L.G."/>
            <person name="Van Diepeningen A.D."/>
            <person name="van den Ende B.G."/>
            <person name="Fernandes G.F."/>
            <person name="Kano R."/>
            <person name="Hamelin R.C."/>
            <person name="Lopes-Bezerra L.M."/>
            <person name="Vasconcelos A.T."/>
            <person name="de Hoog S."/>
            <person name="de Camargo Z.P."/>
            <person name="Felipe M.S."/>
        </authorList>
    </citation>
    <scope>NUCLEOTIDE SEQUENCE [LARGE SCALE GENOMIC DNA]</scope>
    <source>
        <strain evidence="2 3">1099-18</strain>
    </source>
</reference>
<dbReference type="EMBL" id="AXCR01000004">
    <property type="protein sequence ID" value="KJR88244.1"/>
    <property type="molecule type" value="Genomic_DNA"/>
</dbReference>
<dbReference type="GeneID" id="27669320"/>
<sequence>MPPEAAGVAAMSRSIGDGLLLFGRQARPLWAASSAVHRTAGWLTTQERHRPRPRRIAGGIAARLFHAPVGALSAHALDDFNYIVGQSERVEHVLVPCASSGSIIVSLYNVHKHPPTKPLLLYLPPSYHSPLDVQNEDGVVVAEDVQEAALQPPPSFLLRQNYPIAVIRYRWSRGKPRNGPDATEDPDQSQPPSYMWPRPLHDVMFAYDWIKKNLSPPLSASTRDRDGRRHFLRRDLYVYGSYLSAGLATSFALTETHPPHRVAIRGLVAYNGIYNWTAYVSMTSDGIPVADDAAAVHNATPGIRSLPELFRQPPDLFDAFASPSLLFRTTGHLVAPLHLDRDISRRLLEEREARLDEEEAKEKEGQAGVQALGKRTFGMELLGTSRKAYLAFPPMKSTLSIPSALFLHTSPDEPPPSPRPATARKPGTRARPRKIPESTNSNNSFAVQADEMASLMRRGIDKVEIKRLQQKLPVLLPEYTDNRSIESDMEVRSSDAEKRVRVAGVDAPVDDSLELGEDGQAILLDWLDEQMDNGAVHTN</sequence>
<gene>
    <name evidence="2" type="ORF">SPSK_07379</name>
</gene>
<evidence type="ECO:0000313" key="3">
    <source>
        <dbReference type="Proteomes" id="UP000033710"/>
    </source>
</evidence>
<protein>
    <recommendedName>
        <fullName evidence="4">Alpha/beta hydrolase fold-3 domain-containing protein</fullName>
    </recommendedName>
</protein>
<dbReference type="Proteomes" id="UP000033710">
    <property type="component" value="Unassembled WGS sequence"/>
</dbReference>
<dbReference type="OrthoDB" id="5396420at2759"/>
<dbReference type="VEuPathDB" id="FungiDB:SPSK_07379"/>
<reference evidence="2 3" key="1">
    <citation type="journal article" date="2014" name="BMC Genomics">
        <title>Comparative genomics of the major fungal agents of human and animal Sporotrichosis: Sporothrix schenckii and Sporothrix brasiliensis.</title>
        <authorList>
            <person name="Teixeira M.M."/>
            <person name="de Almeida L.G."/>
            <person name="Kubitschek-Barreira P."/>
            <person name="Alves F.L."/>
            <person name="Kioshima E.S."/>
            <person name="Abadio A.K."/>
            <person name="Fernandes L."/>
            <person name="Derengowski L.S."/>
            <person name="Ferreira K.S."/>
            <person name="Souza R.C."/>
            <person name="Ruiz J.C."/>
            <person name="de Andrade N.C."/>
            <person name="Paes H.C."/>
            <person name="Nicola A.M."/>
            <person name="Albuquerque P."/>
            <person name="Gerber A.L."/>
            <person name="Martins V.P."/>
            <person name="Peconick L.D."/>
            <person name="Neto A.V."/>
            <person name="Chaucanez C.B."/>
            <person name="Silva P.A."/>
            <person name="Cunha O.L."/>
            <person name="de Oliveira F.F."/>
            <person name="dos Santos T.C."/>
            <person name="Barros A.L."/>
            <person name="Soares M.A."/>
            <person name="de Oliveira L.M."/>
            <person name="Marini M.M."/>
            <person name="Villalobos-Duno H."/>
            <person name="Cunha M.M."/>
            <person name="de Hoog S."/>
            <person name="da Silveira J.F."/>
            <person name="Henrissat B."/>
            <person name="Nino-Vega G.A."/>
            <person name="Cisalpino P.S."/>
            <person name="Mora-Montes H.M."/>
            <person name="Almeida S.R."/>
            <person name="Stajich J.E."/>
            <person name="Lopes-Bezerra L.M."/>
            <person name="Vasconcelos A.T."/>
            <person name="Felipe M.S."/>
        </authorList>
    </citation>
    <scope>NUCLEOTIDE SEQUENCE [LARGE SCALE GENOMIC DNA]</scope>
    <source>
        <strain evidence="2 3">1099-18</strain>
    </source>
</reference>
<organism evidence="2 3">
    <name type="scientific">Sporothrix schenckii 1099-18</name>
    <dbReference type="NCBI Taxonomy" id="1397361"/>
    <lineage>
        <taxon>Eukaryota</taxon>
        <taxon>Fungi</taxon>
        <taxon>Dikarya</taxon>
        <taxon>Ascomycota</taxon>
        <taxon>Pezizomycotina</taxon>
        <taxon>Sordariomycetes</taxon>
        <taxon>Sordariomycetidae</taxon>
        <taxon>Ophiostomatales</taxon>
        <taxon>Ophiostomataceae</taxon>
        <taxon>Sporothrix</taxon>
    </lineage>
</organism>
<evidence type="ECO:0000256" key="1">
    <source>
        <dbReference type="SAM" id="MobiDB-lite"/>
    </source>
</evidence>